<keyword evidence="1" id="KW-1133">Transmembrane helix</keyword>
<accession>A0A9E7UME0</accession>
<reference evidence="2 4" key="2">
    <citation type="submission" date="2023-12" db="EMBL/GenBank/DDBJ databases">
        <title>Phenotypic and Genomic Characterization of Methanothermobacter wolfeii Strain BSEL, a CO2-Capturing Archaeon with Minimal Nutrient Requirements.</title>
        <authorList>
            <person name="Ale Enriquez F."/>
            <person name="Ahring B.K."/>
        </authorList>
    </citation>
    <scope>NUCLEOTIDE SEQUENCE [LARGE SCALE GENOMIC DNA]</scope>
    <source>
        <strain evidence="2 4">BSEL-1</strain>
    </source>
</reference>
<organism evidence="3">
    <name type="scientific">Methanothermobacter wolfeii</name>
    <name type="common">Methanobacterium wolfei</name>
    <dbReference type="NCBI Taxonomy" id="145261"/>
    <lineage>
        <taxon>Archaea</taxon>
        <taxon>Methanobacteriati</taxon>
        <taxon>Methanobacteriota</taxon>
        <taxon>Methanomada group</taxon>
        <taxon>Methanobacteria</taxon>
        <taxon>Methanobacteriales</taxon>
        <taxon>Methanobacteriaceae</taxon>
        <taxon>Methanothermobacter</taxon>
    </lineage>
</organism>
<dbReference type="Pfam" id="PF09889">
    <property type="entry name" value="DUF2116"/>
    <property type="match status" value="1"/>
</dbReference>
<dbReference type="Proteomes" id="UP001065373">
    <property type="component" value="Chromosome"/>
</dbReference>
<dbReference type="AlphaFoldDB" id="A0A9E7UME0"/>
<evidence type="ECO:0000313" key="4">
    <source>
        <dbReference type="Proteomes" id="UP001369247"/>
    </source>
</evidence>
<reference evidence="3" key="1">
    <citation type="submission" date="2022-09" db="EMBL/GenBank/DDBJ databases">
        <title>Characterization of three MwoI isoschizomers from sequenced genome and metagenomes.</title>
        <authorList>
            <person name="Fomenkov A."/>
            <person name="Xu S.Y."/>
            <person name="Roberts R.J."/>
        </authorList>
    </citation>
    <scope>NUCLEOTIDE SEQUENCE</scope>
    <source>
        <strain evidence="3">DSM 2970</strain>
    </source>
</reference>
<dbReference type="KEGG" id="mwo:MWSIV6_1254"/>
<proteinExistence type="predicted"/>
<protein>
    <submittedName>
        <fullName evidence="3">DUF2116 family Zn-ribbon domain-containing protein</fullName>
    </submittedName>
</protein>
<keyword evidence="1" id="KW-0812">Transmembrane</keyword>
<dbReference type="InterPro" id="IPR019216">
    <property type="entry name" value="DUF2116_treble_clef"/>
</dbReference>
<dbReference type="EMBL" id="CP104550">
    <property type="protein sequence ID" value="UXH31178.1"/>
    <property type="molecule type" value="Genomic_DNA"/>
</dbReference>
<evidence type="ECO:0000313" key="3">
    <source>
        <dbReference type="EMBL" id="UXH31178.1"/>
    </source>
</evidence>
<sequence>MIDPHKHCPVCGNPIPLDERTCSERCQEILSRNQQRVRRTRTLFYVVFAVFVIVWIIFSLRG</sequence>
<evidence type="ECO:0000313" key="2">
    <source>
        <dbReference type="EMBL" id="MEJ8542861.1"/>
    </source>
</evidence>
<dbReference type="RefSeq" id="WP_084531242.1">
    <property type="nucleotide sequence ID" value="NZ_CP104550.1"/>
</dbReference>
<evidence type="ECO:0000256" key="1">
    <source>
        <dbReference type="SAM" id="Phobius"/>
    </source>
</evidence>
<name>A0A9E7UME0_METWO</name>
<keyword evidence="1" id="KW-0472">Membrane</keyword>
<dbReference type="SMR" id="A0A9E7UME0"/>
<dbReference type="EMBL" id="JAXUHJ010000008">
    <property type="protein sequence ID" value="MEJ8542861.1"/>
    <property type="molecule type" value="Genomic_DNA"/>
</dbReference>
<keyword evidence="4" id="KW-1185">Reference proteome</keyword>
<gene>
    <name evidence="3" type="ORF">N5910_06435</name>
    <name evidence="2" type="ORF">U2150_05085</name>
</gene>
<dbReference type="GeneID" id="58978880"/>
<dbReference type="PIRSF" id="PIRSF004990">
    <property type="entry name" value="UCP004990"/>
    <property type="match status" value="1"/>
</dbReference>
<dbReference type="Proteomes" id="UP001369247">
    <property type="component" value="Unassembled WGS sequence"/>
</dbReference>
<feature type="transmembrane region" description="Helical" evidence="1">
    <location>
        <begin position="42"/>
        <end position="60"/>
    </location>
</feature>